<feature type="transmembrane region" description="Helical" evidence="1">
    <location>
        <begin position="188"/>
        <end position="214"/>
    </location>
</feature>
<feature type="transmembrane region" description="Helical" evidence="1">
    <location>
        <begin position="34"/>
        <end position="52"/>
    </location>
</feature>
<dbReference type="EMBL" id="DF236962">
    <property type="protein sequence ID" value="GAQ78472.1"/>
    <property type="molecule type" value="Genomic_DNA"/>
</dbReference>
<keyword evidence="3" id="KW-1185">Reference proteome</keyword>
<protein>
    <submittedName>
        <fullName evidence="2">Uncharacterized protein</fullName>
    </submittedName>
</protein>
<gene>
    <name evidence="2" type="ORF">KFL_000130550</name>
</gene>
<dbReference type="AlphaFoldDB" id="A0A1Y1HLD8"/>
<organism evidence="2 3">
    <name type="scientific">Klebsormidium nitens</name>
    <name type="common">Green alga</name>
    <name type="synonym">Ulothrix nitens</name>
    <dbReference type="NCBI Taxonomy" id="105231"/>
    <lineage>
        <taxon>Eukaryota</taxon>
        <taxon>Viridiplantae</taxon>
        <taxon>Streptophyta</taxon>
        <taxon>Klebsormidiophyceae</taxon>
        <taxon>Klebsormidiales</taxon>
        <taxon>Klebsormidiaceae</taxon>
        <taxon>Klebsormidium</taxon>
    </lineage>
</organism>
<keyword evidence="1" id="KW-0812">Transmembrane</keyword>
<keyword evidence="1" id="KW-0472">Membrane</keyword>
<reference evidence="2 3" key="1">
    <citation type="journal article" date="2014" name="Nat. Commun.">
        <title>Klebsormidium flaccidum genome reveals primary factors for plant terrestrial adaptation.</title>
        <authorList>
            <person name="Hori K."/>
            <person name="Maruyama F."/>
            <person name="Fujisawa T."/>
            <person name="Togashi T."/>
            <person name="Yamamoto N."/>
            <person name="Seo M."/>
            <person name="Sato S."/>
            <person name="Yamada T."/>
            <person name="Mori H."/>
            <person name="Tajima N."/>
            <person name="Moriyama T."/>
            <person name="Ikeuchi M."/>
            <person name="Watanabe M."/>
            <person name="Wada H."/>
            <person name="Kobayashi K."/>
            <person name="Saito M."/>
            <person name="Masuda T."/>
            <person name="Sasaki-Sekimoto Y."/>
            <person name="Mashiguchi K."/>
            <person name="Awai K."/>
            <person name="Shimojima M."/>
            <person name="Masuda S."/>
            <person name="Iwai M."/>
            <person name="Nobusawa T."/>
            <person name="Narise T."/>
            <person name="Kondo S."/>
            <person name="Saito H."/>
            <person name="Sato R."/>
            <person name="Murakawa M."/>
            <person name="Ihara Y."/>
            <person name="Oshima-Yamada Y."/>
            <person name="Ohtaka K."/>
            <person name="Satoh M."/>
            <person name="Sonobe K."/>
            <person name="Ishii M."/>
            <person name="Ohtani R."/>
            <person name="Kanamori-Sato M."/>
            <person name="Honoki R."/>
            <person name="Miyazaki D."/>
            <person name="Mochizuki H."/>
            <person name="Umetsu J."/>
            <person name="Higashi K."/>
            <person name="Shibata D."/>
            <person name="Kamiya Y."/>
            <person name="Sato N."/>
            <person name="Nakamura Y."/>
            <person name="Tabata S."/>
            <person name="Ida S."/>
            <person name="Kurokawa K."/>
            <person name="Ohta H."/>
        </authorList>
    </citation>
    <scope>NUCLEOTIDE SEQUENCE [LARGE SCALE GENOMIC DNA]</scope>
    <source>
        <strain evidence="2 3">NIES-2285</strain>
    </source>
</reference>
<dbReference type="Proteomes" id="UP000054558">
    <property type="component" value="Unassembled WGS sequence"/>
</dbReference>
<proteinExistence type="predicted"/>
<feature type="transmembrane region" description="Helical" evidence="1">
    <location>
        <begin position="110"/>
        <end position="133"/>
    </location>
</feature>
<sequence>MGIGAASGNADPGELRVVEISSHQKTAANPYGYAWWKVALAVAATAAFFYLFTSLEAQMHALQAPDLPKITIPDKWPWPQLRTPAELEATFNILGEAGRGIYKCYMALDFFFPVVYTVLYSQLLGFLVVWSQFWARIPRNMFPSWIGLLAYTVFPWDLLENAAVFYAMSNPGTALSHKVAAAAGYFTWVKFLMVVVNVSFMYMGLLLGVFDFVFKLLRNRYDGLSAIIYSLAQR</sequence>
<accession>A0A1Y1HLD8</accession>
<keyword evidence="1" id="KW-1133">Transmembrane helix</keyword>
<feature type="transmembrane region" description="Helical" evidence="1">
    <location>
        <begin position="145"/>
        <end position="168"/>
    </location>
</feature>
<name>A0A1Y1HLD8_KLENI</name>
<evidence type="ECO:0000313" key="3">
    <source>
        <dbReference type="Proteomes" id="UP000054558"/>
    </source>
</evidence>
<evidence type="ECO:0000256" key="1">
    <source>
        <dbReference type="SAM" id="Phobius"/>
    </source>
</evidence>
<evidence type="ECO:0000313" key="2">
    <source>
        <dbReference type="EMBL" id="GAQ78472.1"/>
    </source>
</evidence>